<name>A0A4R9K9U1_9LEPT</name>
<evidence type="ECO:0000313" key="2">
    <source>
        <dbReference type="Proteomes" id="UP000297693"/>
    </source>
</evidence>
<dbReference type="InterPro" id="IPR029069">
    <property type="entry name" value="HotDog_dom_sf"/>
</dbReference>
<keyword evidence="2" id="KW-1185">Reference proteome</keyword>
<dbReference type="OrthoDB" id="9801517at2"/>
<dbReference type="RefSeq" id="WP_135621907.1">
    <property type="nucleotide sequence ID" value="NZ_RQGD01000010.1"/>
</dbReference>
<dbReference type="SUPFAM" id="SSF54637">
    <property type="entry name" value="Thioesterase/thiol ester dehydrase-isomerase"/>
    <property type="match status" value="1"/>
</dbReference>
<comment type="caution">
    <text evidence="1">The sequence shown here is derived from an EMBL/GenBank/DDBJ whole genome shotgun (WGS) entry which is preliminary data.</text>
</comment>
<evidence type="ECO:0000313" key="1">
    <source>
        <dbReference type="EMBL" id="TGL62220.1"/>
    </source>
</evidence>
<gene>
    <name evidence="1" type="ORF">EHQ58_03170</name>
</gene>
<protein>
    <submittedName>
        <fullName evidence="1">Acyl-CoA thioesterase</fullName>
    </submittedName>
</protein>
<dbReference type="Pfam" id="PF13279">
    <property type="entry name" value="4HBT_2"/>
    <property type="match status" value="1"/>
</dbReference>
<dbReference type="Proteomes" id="UP000297693">
    <property type="component" value="Unassembled WGS sequence"/>
</dbReference>
<accession>A0A4R9K9U1</accession>
<dbReference type="PANTHER" id="PTHR31793">
    <property type="entry name" value="4-HYDROXYBENZOYL-COA THIOESTERASE FAMILY MEMBER"/>
    <property type="match status" value="1"/>
</dbReference>
<dbReference type="PANTHER" id="PTHR31793:SF24">
    <property type="entry name" value="LONG-CHAIN ACYL-COA THIOESTERASE FADM"/>
    <property type="match status" value="1"/>
</dbReference>
<dbReference type="GO" id="GO:0047617">
    <property type="term" value="F:fatty acyl-CoA hydrolase activity"/>
    <property type="evidence" value="ECO:0007669"/>
    <property type="project" value="TreeGrafter"/>
</dbReference>
<organism evidence="1 2">
    <name type="scientific">Leptospira ognonensis</name>
    <dbReference type="NCBI Taxonomy" id="2484945"/>
    <lineage>
        <taxon>Bacteria</taxon>
        <taxon>Pseudomonadati</taxon>
        <taxon>Spirochaetota</taxon>
        <taxon>Spirochaetia</taxon>
        <taxon>Leptospirales</taxon>
        <taxon>Leptospiraceae</taxon>
        <taxon>Leptospira</taxon>
    </lineage>
</organism>
<sequence length="132" mass="15628">MIQVPIQIRFNDMDPMKRVNNASYSAYLEIARLEFCRKYLKIETLEDIPFVLARVEMDLISSIVPGDEIEVLIWVSRIGTTSWDFGYDIWNEARKISHARAKTVQVYFDYRQGKKKEIPIQFREYLNAESRS</sequence>
<dbReference type="AlphaFoldDB" id="A0A4R9K9U1"/>
<dbReference type="EMBL" id="RQGD01000010">
    <property type="protein sequence ID" value="TGL62220.1"/>
    <property type="molecule type" value="Genomic_DNA"/>
</dbReference>
<dbReference type="CDD" id="cd00586">
    <property type="entry name" value="4HBT"/>
    <property type="match status" value="1"/>
</dbReference>
<dbReference type="InterPro" id="IPR050563">
    <property type="entry name" value="4-hydroxybenzoyl-CoA_TE"/>
</dbReference>
<proteinExistence type="predicted"/>
<reference evidence="1" key="1">
    <citation type="journal article" date="2019" name="PLoS Negl. Trop. Dis.">
        <title>Revisiting the worldwide diversity of Leptospira species in the environment.</title>
        <authorList>
            <person name="Vincent A.T."/>
            <person name="Schiettekatte O."/>
            <person name="Bourhy P."/>
            <person name="Veyrier F.J."/>
            <person name="Picardeau M."/>
        </authorList>
    </citation>
    <scope>NUCLEOTIDE SEQUENCE [LARGE SCALE GENOMIC DNA]</scope>
    <source>
        <strain evidence="1">201702476</strain>
    </source>
</reference>
<dbReference type="Gene3D" id="3.10.129.10">
    <property type="entry name" value="Hotdog Thioesterase"/>
    <property type="match status" value="1"/>
</dbReference>